<dbReference type="PANTHER" id="PTHR33993">
    <property type="entry name" value="GLYOXALASE-RELATED"/>
    <property type="match status" value="1"/>
</dbReference>
<feature type="transmembrane region" description="Helical" evidence="1">
    <location>
        <begin position="65"/>
        <end position="85"/>
    </location>
</feature>
<feature type="domain" description="VOC" evidence="2">
    <location>
        <begin position="30"/>
        <end position="142"/>
    </location>
</feature>
<evidence type="ECO:0000256" key="1">
    <source>
        <dbReference type="SAM" id="Phobius"/>
    </source>
</evidence>
<evidence type="ECO:0000313" key="3">
    <source>
        <dbReference type="EMBL" id="MCS0606498.1"/>
    </source>
</evidence>
<dbReference type="InterPro" id="IPR041581">
    <property type="entry name" value="Glyoxalase_6"/>
</dbReference>
<evidence type="ECO:0000313" key="4">
    <source>
        <dbReference type="Proteomes" id="UP001205612"/>
    </source>
</evidence>
<dbReference type="InterPro" id="IPR029068">
    <property type="entry name" value="Glyas_Bleomycin-R_OHBP_Dase"/>
</dbReference>
<protein>
    <submittedName>
        <fullName evidence="3">VOC family protein</fullName>
    </submittedName>
</protein>
<dbReference type="InterPro" id="IPR037523">
    <property type="entry name" value="VOC_core"/>
</dbReference>
<dbReference type="CDD" id="cd07247">
    <property type="entry name" value="SgaA_N_like"/>
    <property type="match status" value="1"/>
</dbReference>
<comment type="caution">
    <text evidence="3">The sequence shown here is derived from an EMBL/GenBank/DDBJ whole genome shotgun (WGS) entry which is preliminary data.</text>
</comment>
<sequence>MNQETPVSDAPGAGRPRRRDVVSTHSVFGAPCWVSLTSRDLGATQDFYTAVLGWRWRGAKLGEHFRIALAGGVPVAGIAAVAAMWQMAVAWTPYFAVPDADVAVSRARERGGTAAVGPLSFPPGRAALLADRDGATFGIWQGELVSNWEAWRRAAPTSIRLHTRNAFDSAIFYGEILDWASGKPGCCEVEYAGGEVVLRSQGDVVARIDSGAVEAAPDPSVRPHWQVHFAVTDVPSCVRAAEKHGGSVLSEQDDEAILRDPDGAQFTVTSRRER</sequence>
<dbReference type="PROSITE" id="PS51819">
    <property type="entry name" value="VOC"/>
    <property type="match status" value="1"/>
</dbReference>
<proteinExistence type="predicted"/>
<keyword evidence="1" id="KW-1133">Transmembrane helix</keyword>
<name>A0ABT2BEY4_9ACTN</name>
<evidence type="ECO:0000259" key="2">
    <source>
        <dbReference type="PROSITE" id="PS51819"/>
    </source>
</evidence>
<reference evidence="3 4" key="1">
    <citation type="submission" date="2022-08" db="EMBL/GenBank/DDBJ databases">
        <authorList>
            <person name="Somphong A."/>
            <person name="Phongsopitanun W."/>
        </authorList>
    </citation>
    <scope>NUCLEOTIDE SEQUENCE [LARGE SCALE GENOMIC DNA]</scope>
    <source>
        <strain evidence="3 4">LP11</strain>
    </source>
</reference>
<keyword evidence="1" id="KW-0472">Membrane</keyword>
<keyword evidence="1" id="KW-0812">Transmembrane</keyword>
<dbReference type="Proteomes" id="UP001205612">
    <property type="component" value="Unassembled WGS sequence"/>
</dbReference>
<keyword evidence="4" id="KW-1185">Reference proteome</keyword>
<gene>
    <name evidence="3" type="ORF">NX794_35620</name>
</gene>
<dbReference type="InterPro" id="IPR052164">
    <property type="entry name" value="Anthracycline_SecMetBiosynth"/>
</dbReference>
<dbReference type="RefSeq" id="WP_258783860.1">
    <property type="nucleotide sequence ID" value="NZ_JANUGP010000060.1"/>
</dbReference>
<dbReference type="PANTHER" id="PTHR33993:SF10">
    <property type="entry name" value="CONSERVED PROTEIN"/>
    <property type="match status" value="1"/>
</dbReference>
<dbReference type="Pfam" id="PF18029">
    <property type="entry name" value="Glyoxalase_6"/>
    <property type="match status" value="1"/>
</dbReference>
<dbReference type="SUPFAM" id="SSF54593">
    <property type="entry name" value="Glyoxalase/Bleomycin resistance protein/Dihydroxybiphenyl dioxygenase"/>
    <property type="match status" value="2"/>
</dbReference>
<dbReference type="EMBL" id="JANUGP010000060">
    <property type="protein sequence ID" value="MCS0606498.1"/>
    <property type="molecule type" value="Genomic_DNA"/>
</dbReference>
<accession>A0ABT2BEY4</accession>
<organism evidence="3 4">
    <name type="scientific">Streptomyces pyxinicus</name>
    <dbReference type="NCBI Taxonomy" id="2970331"/>
    <lineage>
        <taxon>Bacteria</taxon>
        <taxon>Bacillati</taxon>
        <taxon>Actinomycetota</taxon>
        <taxon>Actinomycetes</taxon>
        <taxon>Kitasatosporales</taxon>
        <taxon>Streptomycetaceae</taxon>
        <taxon>Streptomyces</taxon>
    </lineage>
</organism>
<dbReference type="Gene3D" id="3.10.180.10">
    <property type="entry name" value="2,3-Dihydroxybiphenyl 1,2-Dioxygenase, domain 1"/>
    <property type="match status" value="2"/>
</dbReference>